<dbReference type="InterPro" id="IPR020084">
    <property type="entry name" value="NUDIX_hydrolase_CS"/>
</dbReference>
<dbReference type="PRINTS" id="PR01356">
    <property type="entry name" value="GFGPROTEIN"/>
</dbReference>
<dbReference type="PANTHER" id="PTHR13994">
    <property type="entry name" value="NUDIX HYDROLASE RELATED"/>
    <property type="match status" value="1"/>
</dbReference>
<dbReference type="GO" id="GO:0051287">
    <property type="term" value="F:NAD binding"/>
    <property type="evidence" value="ECO:0007669"/>
    <property type="project" value="TreeGrafter"/>
</dbReference>
<evidence type="ECO:0000259" key="4">
    <source>
        <dbReference type="PROSITE" id="PS51462"/>
    </source>
</evidence>
<dbReference type="InterPro" id="IPR000086">
    <property type="entry name" value="NUDIX_hydrolase_dom"/>
</dbReference>
<proteinExistence type="inferred from homology"/>
<sequence>MPHSLDPYNGIQIQSDALGTDEIHFGKSLQYSLQKWQSDGRKGVWLAVPLEKTYFLPILVELGFQTYHCDERRIVLNKWLPKGPSSLPRGPSHLVGVGGFVVNEKNQLLVVKEKHGPVTDVWKLPGGLVDPGEELHEAAIREVREETGIETTFSSLLSVSTRHQAKHSIPTADLYFICLLRPLSAEIVRQEAEIAEARWMDVRVWVCWYGIDWGVGGGVLGDWVL</sequence>
<accession>A0A6B2LGJ5</accession>
<evidence type="ECO:0000313" key="5">
    <source>
        <dbReference type="EMBL" id="NDV36125.1"/>
    </source>
</evidence>
<dbReference type="PROSITE" id="PS51462">
    <property type="entry name" value="NUDIX"/>
    <property type="match status" value="1"/>
</dbReference>
<keyword evidence="2 3" id="KW-0378">Hydrolase</keyword>
<dbReference type="Gene3D" id="3.40.630.30">
    <property type="match status" value="1"/>
</dbReference>
<dbReference type="InterPro" id="IPR003293">
    <property type="entry name" value="Nudix_hydrolase6-like"/>
</dbReference>
<dbReference type="PANTHER" id="PTHR13994:SF13">
    <property type="entry name" value="FI03680P"/>
    <property type="match status" value="1"/>
</dbReference>
<evidence type="ECO:0000256" key="3">
    <source>
        <dbReference type="RuleBase" id="RU003476"/>
    </source>
</evidence>
<dbReference type="InterPro" id="IPR040618">
    <property type="entry name" value="Pre-Nudix"/>
</dbReference>
<dbReference type="PROSITE" id="PS00893">
    <property type="entry name" value="NUDIX_BOX"/>
    <property type="match status" value="1"/>
</dbReference>
<dbReference type="SUPFAM" id="SSF55811">
    <property type="entry name" value="Nudix"/>
    <property type="match status" value="1"/>
</dbReference>
<dbReference type="PRINTS" id="PR00502">
    <property type="entry name" value="NUDIXFAMILY"/>
</dbReference>
<feature type="domain" description="Nudix hydrolase" evidence="4">
    <location>
        <begin position="92"/>
        <end position="225"/>
    </location>
</feature>
<dbReference type="InterPro" id="IPR015797">
    <property type="entry name" value="NUDIX_hydrolase-like_dom_sf"/>
</dbReference>
<dbReference type="GO" id="GO:0047631">
    <property type="term" value="F:ADP-ribose diphosphatase activity"/>
    <property type="evidence" value="ECO:0007669"/>
    <property type="project" value="TreeGrafter"/>
</dbReference>
<comment type="similarity">
    <text evidence="1 3">Belongs to the Nudix hydrolase family.</text>
</comment>
<dbReference type="EMBL" id="GIBP01007156">
    <property type="protein sequence ID" value="NDV36125.1"/>
    <property type="molecule type" value="Transcribed_RNA"/>
</dbReference>
<dbReference type="Gene3D" id="3.90.79.10">
    <property type="entry name" value="Nucleoside Triphosphate Pyrophosphohydrolase"/>
    <property type="match status" value="1"/>
</dbReference>
<organism evidence="5">
    <name type="scientific">Arcella intermedia</name>
    <dbReference type="NCBI Taxonomy" id="1963864"/>
    <lineage>
        <taxon>Eukaryota</taxon>
        <taxon>Amoebozoa</taxon>
        <taxon>Tubulinea</taxon>
        <taxon>Elardia</taxon>
        <taxon>Arcellinida</taxon>
        <taxon>Sphaerothecina</taxon>
        <taxon>Arcellidae</taxon>
        <taxon>Arcella</taxon>
    </lineage>
</organism>
<protein>
    <recommendedName>
        <fullName evidence="4">Nudix hydrolase domain-containing protein</fullName>
    </recommendedName>
</protein>
<dbReference type="Pfam" id="PF00293">
    <property type="entry name" value="NUDIX"/>
    <property type="match status" value="1"/>
</dbReference>
<dbReference type="GO" id="GO:0035529">
    <property type="term" value="F:NADH pyrophosphatase activity"/>
    <property type="evidence" value="ECO:0007669"/>
    <property type="project" value="TreeGrafter"/>
</dbReference>
<evidence type="ECO:0000256" key="2">
    <source>
        <dbReference type="ARBA" id="ARBA00022801"/>
    </source>
</evidence>
<dbReference type="CDD" id="cd04670">
    <property type="entry name" value="NUDIX_ASFGF2_Nudt6"/>
    <property type="match status" value="1"/>
</dbReference>
<evidence type="ECO:0000256" key="1">
    <source>
        <dbReference type="ARBA" id="ARBA00005582"/>
    </source>
</evidence>
<dbReference type="Pfam" id="PF18290">
    <property type="entry name" value="Nudix_hydro"/>
    <property type="match status" value="1"/>
</dbReference>
<dbReference type="AlphaFoldDB" id="A0A6B2LGJ5"/>
<name>A0A6B2LGJ5_9EUKA</name>
<reference evidence="5" key="1">
    <citation type="journal article" date="2020" name="J. Eukaryot. Microbiol.">
        <title>De novo Sequencing, Assembly and Annotation of the Transcriptome for the Free-Living Testate Amoeba Arcella intermedia.</title>
        <authorList>
            <person name="Ribeiro G.M."/>
            <person name="Porfirio-Sousa A.L."/>
            <person name="Maurer-Alcala X.X."/>
            <person name="Katz L.A."/>
            <person name="Lahr D.J.G."/>
        </authorList>
    </citation>
    <scope>NUCLEOTIDE SEQUENCE</scope>
</reference>
<dbReference type="InterPro" id="IPR020476">
    <property type="entry name" value="Nudix_hydrolase"/>
</dbReference>